<evidence type="ECO:0000256" key="1">
    <source>
        <dbReference type="SAM" id="MobiDB-lite"/>
    </source>
</evidence>
<keyword evidence="2" id="KW-0732">Signal</keyword>
<dbReference type="Proteomes" id="UP001049176">
    <property type="component" value="Chromosome 1"/>
</dbReference>
<proteinExistence type="predicted"/>
<sequence>MRPLTSIVILHALCFVYAAHLGELSHGRVSDRNIKAVPDLKPPTPLISNSNTNDTDHAQTRQIHNADYSTSQKPATQNSDSNSTTPAESSSPHPSKDSSQDEHQKREPHRHLTPSEKEAGFSSQSRAVQSAPIHPGPRSMGFVHALSGRAFAANTGGSRAVSSRPVASPPAESPTLKQSEAPGMLEQMVSSAPHKRDAPLDPLDALISPPAAKRASPPASSSTPSSPLVSLPPAFTPPPLPSGAPHSMTPKRDVTTLSETLLSRWTSAFNNRAVSLDTPQPIASKQIFVPGSPRFARRWLEIRRELRADGGRKMKKIRKPLNCS</sequence>
<evidence type="ECO:0000313" key="4">
    <source>
        <dbReference type="Proteomes" id="UP001049176"/>
    </source>
</evidence>
<feature type="region of interest" description="Disordered" evidence="1">
    <location>
        <begin position="155"/>
        <end position="251"/>
    </location>
</feature>
<dbReference type="AlphaFoldDB" id="A0A9P7V184"/>
<feature type="chain" id="PRO_5040292901" evidence="2">
    <location>
        <begin position="19"/>
        <end position="324"/>
    </location>
</feature>
<dbReference type="KEGG" id="more:E1B28_000345"/>
<comment type="caution">
    <text evidence="3">The sequence shown here is derived from an EMBL/GenBank/DDBJ whole genome shotgun (WGS) entry which is preliminary data.</text>
</comment>
<feature type="compositionally biased region" description="Low complexity" evidence="1">
    <location>
        <begin position="208"/>
        <end position="233"/>
    </location>
</feature>
<feature type="compositionally biased region" description="Basic and acidic residues" evidence="1">
    <location>
        <begin position="94"/>
        <end position="105"/>
    </location>
</feature>
<feature type="compositionally biased region" description="Polar residues" evidence="1">
    <location>
        <begin position="60"/>
        <end position="88"/>
    </location>
</feature>
<reference evidence="3" key="1">
    <citation type="journal article" date="2021" name="Genome Biol. Evol.">
        <title>The assembled and annotated genome of the fairy-ring fungus Marasmius oreades.</title>
        <authorList>
            <person name="Hiltunen M."/>
            <person name="Ament-Velasquez S.L."/>
            <person name="Johannesson H."/>
        </authorList>
    </citation>
    <scope>NUCLEOTIDE SEQUENCE</scope>
    <source>
        <strain evidence="3">03SP1</strain>
    </source>
</reference>
<evidence type="ECO:0000256" key="2">
    <source>
        <dbReference type="SAM" id="SignalP"/>
    </source>
</evidence>
<evidence type="ECO:0000313" key="3">
    <source>
        <dbReference type="EMBL" id="KAG7098387.1"/>
    </source>
</evidence>
<dbReference type="EMBL" id="CM032181">
    <property type="protein sequence ID" value="KAG7098387.1"/>
    <property type="molecule type" value="Genomic_DNA"/>
</dbReference>
<name>A0A9P7V184_9AGAR</name>
<organism evidence="3 4">
    <name type="scientific">Marasmius oreades</name>
    <name type="common">fairy-ring Marasmius</name>
    <dbReference type="NCBI Taxonomy" id="181124"/>
    <lineage>
        <taxon>Eukaryota</taxon>
        <taxon>Fungi</taxon>
        <taxon>Dikarya</taxon>
        <taxon>Basidiomycota</taxon>
        <taxon>Agaricomycotina</taxon>
        <taxon>Agaricomycetes</taxon>
        <taxon>Agaricomycetidae</taxon>
        <taxon>Agaricales</taxon>
        <taxon>Marasmiineae</taxon>
        <taxon>Marasmiaceae</taxon>
        <taxon>Marasmius</taxon>
    </lineage>
</organism>
<gene>
    <name evidence="3" type="ORF">E1B28_000345</name>
</gene>
<dbReference type="RefSeq" id="XP_043014857.1">
    <property type="nucleotide sequence ID" value="XM_043146157.1"/>
</dbReference>
<feature type="region of interest" description="Disordered" evidence="1">
    <location>
        <begin position="35"/>
        <end position="141"/>
    </location>
</feature>
<dbReference type="OrthoDB" id="10668744at2759"/>
<feature type="signal peptide" evidence="2">
    <location>
        <begin position="1"/>
        <end position="18"/>
    </location>
</feature>
<accession>A0A9P7V184</accession>
<protein>
    <submittedName>
        <fullName evidence="3">Uncharacterized protein</fullName>
    </submittedName>
</protein>
<dbReference type="GeneID" id="66069421"/>
<keyword evidence="4" id="KW-1185">Reference proteome</keyword>